<sequence>MRELLHGLIAIRTAIFILLKKAQHFTRIMYTNRAPGINTWMASSRGNGRSILWADDVFIASMVSNLWRPVENKTLSSNKSRGVKIDCNNQLSQALLENYDFRTTLLSMLRPMDIMALVKSTGIGLTHFEAAKYMIPWKQLFHDLKWVDELEEKNCTATLFGTSIAGLANAICNWDYSFDPSRMKFLVIVGQPGKEIAKQTPSWTSRITDSFDTAVVWYQVPSFQYILSTLSTSVLLSSIDRAEACVLFLEKGTHFDLDSSWFKILSTTMGPLRLCRVGSGTSFPDRTELWRIESQRLKNAKVTDSCDLMHMYQPVNPTRLEKSSARVSCDVEGSVRIVVSGPDSINW</sequence>
<dbReference type="EMBL" id="JAPEIS010000011">
    <property type="protein sequence ID" value="KAJ8062042.1"/>
    <property type="molecule type" value="Genomic_DNA"/>
</dbReference>
<evidence type="ECO:0000313" key="1">
    <source>
        <dbReference type="EMBL" id="KAJ8062042.1"/>
    </source>
</evidence>
<keyword evidence="2" id="KW-1185">Reference proteome</keyword>
<organism evidence="1 2">
    <name type="scientific">Sclerotinia nivalis</name>
    <dbReference type="NCBI Taxonomy" id="352851"/>
    <lineage>
        <taxon>Eukaryota</taxon>
        <taxon>Fungi</taxon>
        <taxon>Dikarya</taxon>
        <taxon>Ascomycota</taxon>
        <taxon>Pezizomycotina</taxon>
        <taxon>Leotiomycetes</taxon>
        <taxon>Helotiales</taxon>
        <taxon>Sclerotiniaceae</taxon>
        <taxon>Sclerotinia</taxon>
    </lineage>
</organism>
<reference evidence="1" key="1">
    <citation type="submission" date="2022-11" db="EMBL/GenBank/DDBJ databases">
        <title>Genome Resource of Sclerotinia nivalis Strain SnTB1, a Plant Pathogen Isolated from American Ginseng.</title>
        <authorList>
            <person name="Fan S."/>
        </authorList>
    </citation>
    <scope>NUCLEOTIDE SEQUENCE</scope>
    <source>
        <strain evidence="1">SnTB1</strain>
    </source>
</reference>
<protein>
    <submittedName>
        <fullName evidence="1">Uncharacterized protein</fullName>
    </submittedName>
</protein>
<evidence type="ECO:0000313" key="2">
    <source>
        <dbReference type="Proteomes" id="UP001152300"/>
    </source>
</evidence>
<dbReference type="OrthoDB" id="3574263at2759"/>
<comment type="caution">
    <text evidence="1">The sequence shown here is derived from an EMBL/GenBank/DDBJ whole genome shotgun (WGS) entry which is preliminary data.</text>
</comment>
<gene>
    <name evidence="1" type="ORF">OCU04_009822</name>
</gene>
<proteinExistence type="predicted"/>
<accession>A0A9X0DHP6</accession>
<dbReference type="AlphaFoldDB" id="A0A9X0DHP6"/>
<name>A0A9X0DHP6_9HELO</name>
<dbReference type="Proteomes" id="UP001152300">
    <property type="component" value="Unassembled WGS sequence"/>
</dbReference>